<dbReference type="AlphaFoldDB" id="A0A6I4YMY3"/>
<dbReference type="RefSeq" id="WP_237427590.1">
    <property type="nucleotide sequence ID" value="NZ_WVHK01000081.1"/>
</dbReference>
<accession>A0A6I4YMY3</accession>
<organism evidence="1 2">
    <name type="scientific">Deinococcus xianganensis</name>
    <dbReference type="NCBI Taxonomy" id="1507289"/>
    <lineage>
        <taxon>Bacteria</taxon>
        <taxon>Thermotogati</taxon>
        <taxon>Deinococcota</taxon>
        <taxon>Deinococci</taxon>
        <taxon>Deinococcales</taxon>
        <taxon>Deinococcaceae</taxon>
        <taxon>Deinococcus</taxon>
    </lineage>
</organism>
<evidence type="ECO:0000313" key="1">
    <source>
        <dbReference type="EMBL" id="MXV21226.1"/>
    </source>
</evidence>
<comment type="caution">
    <text evidence="1">The sequence shown here is derived from an EMBL/GenBank/DDBJ whole genome shotgun (WGS) entry which is preliminary data.</text>
</comment>
<dbReference type="EMBL" id="WVHK01000081">
    <property type="protein sequence ID" value="MXV21226.1"/>
    <property type="molecule type" value="Genomic_DNA"/>
</dbReference>
<gene>
    <name evidence="1" type="ORF">GLX28_16490</name>
</gene>
<dbReference type="Proteomes" id="UP000430519">
    <property type="component" value="Unassembled WGS sequence"/>
</dbReference>
<name>A0A6I4YMY3_9DEIO</name>
<proteinExistence type="predicted"/>
<evidence type="ECO:0000313" key="2">
    <source>
        <dbReference type="Proteomes" id="UP000430519"/>
    </source>
</evidence>
<sequence length="151" mass="16540">MRKKITTYVDEDVADALERVALAKNQSLSAVAAELLEKGVVVQAGEWGESMVVPLLEEVIRKEVAAGYNRMAKLLVRVGLESGTARGLIAHQLTLTEGMDREKVRRISEGYWADAVRRLKTPIEDMPELLQALTETSVRNRAPGVPATAEG</sequence>
<evidence type="ECO:0008006" key="3">
    <source>
        <dbReference type="Google" id="ProtNLM"/>
    </source>
</evidence>
<keyword evidence="2" id="KW-1185">Reference proteome</keyword>
<protein>
    <recommendedName>
        <fullName evidence="3">Ribbon-helix-helix protein, CopG family</fullName>
    </recommendedName>
</protein>
<reference evidence="1 2" key="1">
    <citation type="submission" date="2019-11" db="EMBL/GenBank/DDBJ databases">
        <title>Genome sequence of Deinococcus xianganensis Y35, AI-2 producing algicidal bacterium, isolated from lake water.</title>
        <authorList>
            <person name="Li Y."/>
        </authorList>
    </citation>
    <scope>NUCLEOTIDE SEQUENCE [LARGE SCALE GENOMIC DNA]</scope>
    <source>
        <strain evidence="1 2">Y35</strain>
    </source>
</reference>